<sequence>MTAPSQLARAADGPASARPPGVPARARRHDRRARLAGFLWLLPALMLVVGVVHVGIVYNAVISTTDWNGIAPTRNSVGLDNYAAIVTDDVFLAALRNTAVYAVAVTVLQLGAGLAVAVLVRTQARGRNLLRVLIFVPVVLSPAIIGTTARYLLDQDGALNGLLRAAGLGELARPWLADSSFALATLVVITVWQYTGYSFVIYDAAIAQVDPATLEAAQIDGAGNLRMFTAVVLPHLRGAHLVLVVLTAISSLKTFDLVMLTTAGGPGTSTELLTLHVYEQTILRFHAGYGAALSLVLVAIALVFAVLQVRLSRLREV</sequence>
<comment type="subcellular location">
    <subcellularLocation>
        <location evidence="1 7">Cell membrane</location>
        <topology evidence="1 7">Multi-pass membrane protein</topology>
    </subcellularLocation>
</comment>
<dbReference type="STRING" id="561176.SAMN04488561_2244"/>
<dbReference type="OrthoDB" id="5174895at2"/>
<evidence type="ECO:0000256" key="3">
    <source>
        <dbReference type="ARBA" id="ARBA00022475"/>
    </source>
</evidence>
<dbReference type="PROSITE" id="PS50928">
    <property type="entry name" value="ABC_TM1"/>
    <property type="match status" value="1"/>
</dbReference>
<keyword evidence="6 7" id="KW-0472">Membrane</keyword>
<evidence type="ECO:0000259" key="9">
    <source>
        <dbReference type="PROSITE" id="PS50928"/>
    </source>
</evidence>
<dbReference type="RefSeq" id="WP_069112794.1">
    <property type="nucleotide sequence ID" value="NZ_FNUC01000003.1"/>
</dbReference>
<feature type="region of interest" description="Disordered" evidence="8">
    <location>
        <begin position="1"/>
        <end position="27"/>
    </location>
</feature>
<protein>
    <submittedName>
        <fullName evidence="10">Carbohydrate ABC transporter membrane protein 1, CUT1 family</fullName>
    </submittedName>
</protein>
<dbReference type="GO" id="GO:0055085">
    <property type="term" value="P:transmembrane transport"/>
    <property type="evidence" value="ECO:0007669"/>
    <property type="project" value="InterPro"/>
</dbReference>
<feature type="domain" description="ABC transmembrane type-1" evidence="9">
    <location>
        <begin position="95"/>
        <end position="308"/>
    </location>
</feature>
<evidence type="ECO:0000313" key="10">
    <source>
        <dbReference type="EMBL" id="SEE68059.1"/>
    </source>
</evidence>
<evidence type="ECO:0000256" key="5">
    <source>
        <dbReference type="ARBA" id="ARBA00022989"/>
    </source>
</evidence>
<keyword evidence="5 7" id="KW-1133">Transmembrane helix</keyword>
<feature type="transmembrane region" description="Helical" evidence="7">
    <location>
        <begin position="132"/>
        <end position="153"/>
    </location>
</feature>
<comment type="similarity">
    <text evidence="7">Belongs to the binding-protein-dependent transport system permease family.</text>
</comment>
<evidence type="ECO:0000256" key="8">
    <source>
        <dbReference type="SAM" id="MobiDB-lite"/>
    </source>
</evidence>
<feature type="transmembrane region" description="Helical" evidence="7">
    <location>
        <begin position="99"/>
        <end position="120"/>
    </location>
</feature>
<dbReference type="InterPro" id="IPR035906">
    <property type="entry name" value="MetI-like_sf"/>
</dbReference>
<keyword evidence="3" id="KW-1003">Cell membrane</keyword>
<evidence type="ECO:0000256" key="6">
    <source>
        <dbReference type="ARBA" id="ARBA00023136"/>
    </source>
</evidence>
<dbReference type="PANTHER" id="PTHR30193:SF37">
    <property type="entry name" value="INNER MEMBRANE ABC TRANSPORTER PERMEASE PROTEIN YCJO"/>
    <property type="match status" value="1"/>
</dbReference>
<dbReference type="PANTHER" id="PTHR30193">
    <property type="entry name" value="ABC TRANSPORTER PERMEASE PROTEIN"/>
    <property type="match status" value="1"/>
</dbReference>
<name>A0A1H5KT64_9ACTN</name>
<gene>
    <name evidence="10" type="ORF">SAMN04488561_2244</name>
</gene>
<feature type="transmembrane region" description="Helical" evidence="7">
    <location>
        <begin position="285"/>
        <end position="307"/>
    </location>
</feature>
<evidence type="ECO:0000256" key="1">
    <source>
        <dbReference type="ARBA" id="ARBA00004651"/>
    </source>
</evidence>
<proteinExistence type="inferred from homology"/>
<evidence type="ECO:0000313" key="11">
    <source>
        <dbReference type="Proteomes" id="UP000181980"/>
    </source>
</evidence>
<dbReference type="SUPFAM" id="SSF161098">
    <property type="entry name" value="MetI-like"/>
    <property type="match status" value="1"/>
</dbReference>
<dbReference type="CDD" id="cd06261">
    <property type="entry name" value="TM_PBP2"/>
    <property type="match status" value="1"/>
</dbReference>
<dbReference type="Pfam" id="PF00528">
    <property type="entry name" value="BPD_transp_1"/>
    <property type="match status" value="1"/>
</dbReference>
<feature type="transmembrane region" description="Helical" evidence="7">
    <location>
        <begin position="173"/>
        <end position="192"/>
    </location>
</feature>
<dbReference type="InterPro" id="IPR000515">
    <property type="entry name" value="MetI-like"/>
</dbReference>
<dbReference type="GO" id="GO:0005886">
    <property type="term" value="C:plasma membrane"/>
    <property type="evidence" value="ECO:0007669"/>
    <property type="project" value="UniProtKB-SubCell"/>
</dbReference>
<evidence type="ECO:0000256" key="4">
    <source>
        <dbReference type="ARBA" id="ARBA00022692"/>
    </source>
</evidence>
<feature type="transmembrane region" description="Helical" evidence="7">
    <location>
        <begin position="35"/>
        <end position="58"/>
    </location>
</feature>
<keyword evidence="11" id="KW-1185">Reference proteome</keyword>
<accession>A0A1H5KT64</accession>
<dbReference type="EMBL" id="FNUC01000003">
    <property type="protein sequence ID" value="SEE68059.1"/>
    <property type="molecule type" value="Genomic_DNA"/>
</dbReference>
<evidence type="ECO:0000256" key="7">
    <source>
        <dbReference type="RuleBase" id="RU363032"/>
    </source>
</evidence>
<keyword evidence="2 7" id="KW-0813">Transport</keyword>
<dbReference type="Gene3D" id="1.10.3720.10">
    <property type="entry name" value="MetI-like"/>
    <property type="match status" value="1"/>
</dbReference>
<dbReference type="AlphaFoldDB" id="A0A1H5KT64"/>
<dbReference type="Proteomes" id="UP000181980">
    <property type="component" value="Unassembled WGS sequence"/>
</dbReference>
<reference evidence="11" key="1">
    <citation type="submission" date="2016-10" db="EMBL/GenBank/DDBJ databases">
        <authorList>
            <person name="Varghese N."/>
            <person name="Submissions S."/>
        </authorList>
    </citation>
    <scope>NUCLEOTIDE SEQUENCE [LARGE SCALE GENOMIC DNA]</scope>
    <source>
        <strain evidence="11">DSM 45237</strain>
    </source>
</reference>
<evidence type="ECO:0000256" key="2">
    <source>
        <dbReference type="ARBA" id="ARBA00022448"/>
    </source>
</evidence>
<organism evidence="10 11">
    <name type="scientific">Jiangella alba</name>
    <dbReference type="NCBI Taxonomy" id="561176"/>
    <lineage>
        <taxon>Bacteria</taxon>
        <taxon>Bacillati</taxon>
        <taxon>Actinomycetota</taxon>
        <taxon>Actinomycetes</taxon>
        <taxon>Jiangellales</taxon>
        <taxon>Jiangellaceae</taxon>
        <taxon>Jiangella</taxon>
    </lineage>
</organism>
<keyword evidence="4 7" id="KW-0812">Transmembrane</keyword>
<dbReference type="InterPro" id="IPR051393">
    <property type="entry name" value="ABC_transporter_permease"/>
</dbReference>